<dbReference type="PROSITE" id="PS01097">
    <property type="entry name" value="HUPF_HYPC"/>
    <property type="match status" value="1"/>
</dbReference>
<dbReference type="GO" id="GO:0051604">
    <property type="term" value="P:protein maturation"/>
    <property type="evidence" value="ECO:0007669"/>
    <property type="project" value="TreeGrafter"/>
</dbReference>
<dbReference type="Proteomes" id="UP000594042">
    <property type="component" value="Chromosome"/>
</dbReference>
<protein>
    <submittedName>
        <fullName evidence="2">Hydrogenase assembly protein HypC</fullName>
    </submittedName>
</protein>
<evidence type="ECO:0000313" key="2">
    <source>
        <dbReference type="EMBL" id="BCI62306.1"/>
    </source>
</evidence>
<proteinExistence type="inferred from homology"/>
<dbReference type="SUPFAM" id="SSF159127">
    <property type="entry name" value="HupF/HypC-like"/>
    <property type="match status" value="1"/>
</dbReference>
<reference evidence="3" key="1">
    <citation type="submission" date="2020-07" db="EMBL/GenBank/DDBJ databases">
        <title>Complete genome sequencing of Coprobacter sp. strain 2CBH44.</title>
        <authorList>
            <person name="Sakamoto M."/>
            <person name="Murakami T."/>
            <person name="Mori H."/>
        </authorList>
    </citation>
    <scope>NUCLEOTIDE SEQUENCE [LARGE SCALE GENOMIC DNA]</scope>
    <source>
        <strain evidence="3">2CBH44</strain>
    </source>
</reference>
<keyword evidence="3" id="KW-1185">Reference proteome</keyword>
<dbReference type="NCBIfam" id="TIGR00074">
    <property type="entry name" value="hypC_hupF"/>
    <property type="match status" value="1"/>
</dbReference>
<comment type="similarity">
    <text evidence="1">Belongs to the HupF/HypC family.</text>
</comment>
<organism evidence="2 3">
    <name type="scientific">Coprobacter secundus subsp. similis</name>
    <dbReference type="NCBI Taxonomy" id="2751153"/>
    <lineage>
        <taxon>Bacteria</taxon>
        <taxon>Pseudomonadati</taxon>
        <taxon>Bacteroidota</taxon>
        <taxon>Bacteroidia</taxon>
        <taxon>Bacteroidales</taxon>
        <taxon>Barnesiellaceae</taxon>
        <taxon>Coprobacter</taxon>
    </lineage>
</organism>
<dbReference type="GO" id="GO:0005506">
    <property type="term" value="F:iron ion binding"/>
    <property type="evidence" value="ECO:0007669"/>
    <property type="project" value="TreeGrafter"/>
</dbReference>
<dbReference type="InterPro" id="IPR001109">
    <property type="entry name" value="Hydrogenase_HupF/HypC"/>
</dbReference>
<dbReference type="RefSeq" id="WP_021930342.1">
    <property type="nucleotide sequence ID" value="NZ_AP023322.1"/>
</dbReference>
<dbReference type="EMBL" id="AP023322">
    <property type="protein sequence ID" value="BCI62306.1"/>
    <property type="molecule type" value="Genomic_DNA"/>
</dbReference>
<dbReference type="InterPro" id="IPR019812">
    <property type="entry name" value="Hydgase_assmbl_chp_CS"/>
</dbReference>
<dbReference type="PRINTS" id="PR00445">
    <property type="entry name" value="HUPFHYPC"/>
</dbReference>
<dbReference type="PANTHER" id="PTHR35177">
    <property type="entry name" value="HYDROGENASE MATURATION FACTOR HYBG"/>
    <property type="match status" value="1"/>
</dbReference>
<sequence length="84" mass="9129">MCLAIPGRIIKKDTSTDGLTMAKVDFGGVIKDICIQWVDASPGDYVLAHAGVAITKVDENEALLTLQDFEKIGEYLDNMGKNEI</sequence>
<dbReference type="PANTHER" id="PTHR35177:SF2">
    <property type="entry name" value="HYDROGENASE MATURATION FACTOR HYBG"/>
    <property type="match status" value="1"/>
</dbReference>
<gene>
    <name evidence="2" type="primary">hypC</name>
    <name evidence="2" type="ORF">Cop2CBH44_06590</name>
</gene>
<evidence type="ECO:0000313" key="3">
    <source>
        <dbReference type="Proteomes" id="UP000594042"/>
    </source>
</evidence>
<dbReference type="GO" id="GO:1902670">
    <property type="term" value="F:carbon dioxide binding"/>
    <property type="evidence" value="ECO:0007669"/>
    <property type="project" value="TreeGrafter"/>
</dbReference>
<dbReference type="Gene3D" id="2.30.30.140">
    <property type="match status" value="1"/>
</dbReference>
<dbReference type="KEGG" id="copr:Cop2CBH44_06590"/>
<name>A0A7G1HRT5_9BACT</name>
<evidence type="ECO:0000256" key="1">
    <source>
        <dbReference type="ARBA" id="ARBA00006018"/>
    </source>
</evidence>
<accession>A0A7G1HRT5</accession>
<dbReference type="AlphaFoldDB" id="A0A7G1HRT5"/>
<dbReference type="Pfam" id="PF01455">
    <property type="entry name" value="HupF_HypC"/>
    <property type="match status" value="1"/>
</dbReference>